<dbReference type="InterPro" id="IPR052483">
    <property type="entry name" value="bZIP_transcription_regulators"/>
</dbReference>
<dbReference type="PROSITE" id="PS50217">
    <property type="entry name" value="BZIP"/>
    <property type="match status" value="1"/>
</dbReference>
<dbReference type="PANTHER" id="PTHR46391:SF13">
    <property type="entry name" value="ACTIVATOR OF SPOMIN LUC3"/>
    <property type="match status" value="1"/>
</dbReference>
<proteinExistence type="predicted"/>
<keyword evidence="3" id="KW-0539">Nucleus</keyword>
<dbReference type="PROSITE" id="PS00036">
    <property type="entry name" value="BZIP_BASIC"/>
    <property type="match status" value="1"/>
</dbReference>
<evidence type="ECO:0000313" key="6">
    <source>
        <dbReference type="Proteomes" id="UP000325577"/>
    </source>
</evidence>
<dbReference type="EMBL" id="CM018031">
    <property type="protein sequence ID" value="KAA8549441.1"/>
    <property type="molecule type" value="Genomic_DNA"/>
</dbReference>
<feature type="domain" description="BZIP" evidence="4">
    <location>
        <begin position="123"/>
        <end position="165"/>
    </location>
</feature>
<sequence>MEDMNRKSAPGLPLSPNNSSISKKPFTVVSLTTVHSHEVLKKPFMMNHGRSDSSRIESFDVKCCPPLANNKDLKIENPSPPSDKNTSIGVSVLASANGGISIKTDQSINFETKWGHKIDPNMDPKKLRRIISNRNSAQKSRMKKFQYVNDMEKKVKDLQVEVAVLSPLVAYEKHHAKLLQMENDILQQNLNSFIERSKLAFALMEEIKAEMKMLKELQMIQQGKQKQEEARMFGWNSGPGADS</sequence>
<dbReference type="InterPro" id="IPR046347">
    <property type="entry name" value="bZIP_sf"/>
</dbReference>
<evidence type="ECO:0000313" key="5">
    <source>
        <dbReference type="EMBL" id="KAA8549441.1"/>
    </source>
</evidence>
<dbReference type="Pfam" id="PF00170">
    <property type="entry name" value="bZIP_1"/>
    <property type="match status" value="1"/>
</dbReference>
<name>A0A5J5C732_9ASTE</name>
<evidence type="ECO:0000256" key="3">
    <source>
        <dbReference type="ARBA" id="ARBA00023242"/>
    </source>
</evidence>
<evidence type="ECO:0000256" key="1">
    <source>
        <dbReference type="ARBA" id="ARBA00023015"/>
    </source>
</evidence>
<dbReference type="SMART" id="SM00338">
    <property type="entry name" value="BRLZ"/>
    <property type="match status" value="1"/>
</dbReference>
<keyword evidence="6" id="KW-1185">Reference proteome</keyword>
<dbReference type="AlphaFoldDB" id="A0A5J5C732"/>
<keyword evidence="1" id="KW-0805">Transcription regulation</keyword>
<reference evidence="5 6" key="1">
    <citation type="submission" date="2019-09" db="EMBL/GenBank/DDBJ databases">
        <title>A chromosome-level genome assembly of the Chinese tupelo Nyssa sinensis.</title>
        <authorList>
            <person name="Yang X."/>
            <person name="Kang M."/>
            <person name="Yang Y."/>
            <person name="Xiong H."/>
            <person name="Wang M."/>
            <person name="Zhang Z."/>
            <person name="Wang Z."/>
            <person name="Wu H."/>
            <person name="Ma T."/>
            <person name="Liu J."/>
            <person name="Xi Z."/>
        </authorList>
    </citation>
    <scope>NUCLEOTIDE SEQUENCE [LARGE SCALE GENOMIC DNA]</scope>
    <source>
        <strain evidence="5">J267</strain>
        <tissue evidence="5">Leaf</tissue>
    </source>
</reference>
<keyword evidence="2" id="KW-0804">Transcription</keyword>
<dbReference type="InterPro" id="IPR044759">
    <property type="entry name" value="bZIP_RF2"/>
</dbReference>
<evidence type="ECO:0000256" key="2">
    <source>
        <dbReference type="ARBA" id="ARBA00023163"/>
    </source>
</evidence>
<dbReference type="GO" id="GO:0045893">
    <property type="term" value="P:positive regulation of DNA-templated transcription"/>
    <property type="evidence" value="ECO:0007669"/>
    <property type="project" value="TreeGrafter"/>
</dbReference>
<protein>
    <recommendedName>
        <fullName evidence="4">BZIP domain-containing protein</fullName>
    </recommendedName>
</protein>
<dbReference type="OrthoDB" id="552661at2759"/>
<dbReference type="CDD" id="cd14703">
    <property type="entry name" value="bZIP_plant_RF2"/>
    <property type="match status" value="1"/>
</dbReference>
<dbReference type="GO" id="GO:0005634">
    <property type="term" value="C:nucleus"/>
    <property type="evidence" value="ECO:0007669"/>
    <property type="project" value="UniProtKB-ARBA"/>
</dbReference>
<dbReference type="GO" id="GO:0003677">
    <property type="term" value="F:DNA binding"/>
    <property type="evidence" value="ECO:0007669"/>
    <property type="project" value="TreeGrafter"/>
</dbReference>
<organism evidence="5 6">
    <name type="scientific">Nyssa sinensis</name>
    <dbReference type="NCBI Taxonomy" id="561372"/>
    <lineage>
        <taxon>Eukaryota</taxon>
        <taxon>Viridiplantae</taxon>
        <taxon>Streptophyta</taxon>
        <taxon>Embryophyta</taxon>
        <taxon>Tracheophyta</taxon>
        <taxon>Spermatophyta</taxon>
        <taxon>Magnoliopsida</taxon>
        <taxon>eudicotyledons</taxon>
        <taxon>Gunneridae</taxon>
        <taxon>Pentapetalae</taxon>
        <taxon>asterids</taxon>
        <taxon>Cornales</taxon>
        <taxon>Nyssaceae</taxon>
        <taxon>Nyssa</taxon>
    </lineage>
</organism>
<dbReference type="Proteomes" id="UP000325577">
    <property type="component" value="Linkage Group LG0"/>
</dbReference>
<dbReference type="PANTHER" id="PTHR46391">
    <property type="entry name" value="BASIC LEUCINE ZIPPER 34"/>
    <property type="match status" value="1"/>
</dbReference>
<accession>A0A5J5C732</accession>
<dbReference type="Gene3D" id="1.20.5.170">
    <property type="match status" value="1"/>
</dbReference>
<gene>
    <name evidence="5" type="ORF">F0562_001086</name>
</gene>
<dbReference type="SUPFAM" id="SSF57959">
    <property type="entry name" value="Leucine zipper domain"/>
    <property type="match status" value="1"/>
</dbReference>
<evidence type="ECO:0000259" key="4">
    <source>
        <dbReference type="PROSITE" id="PS50217"/>
    </source>
</evidence>
<dbReference type="InterPro" id="IPR004827">
    <property type="entry name" value="bZIP"/>
</dbReference>
<dbReference type="GO" id="GO:0003700">
    <property type="term" value="F:DNA-binding transcription factor activity"/>
    <property type="evidence" value="ECO:0007669"/>
    <property type="project" value="InterPro"/>
</dbReference>